<dbReference type="AlphaFoldDB" id="A0A931SCU3"/>
<name>A0A931SCU3_9BACT</name>
<dbReference type="EMBL" id="JACOZA010000002">
    <property type="protein sequence ID" value="MBI2096542.1"/>
    <property type="molecule type" value="Genomic_DNA"/>
</dbReference>
<evidence type="ECO:0000313" key="1">
    <source>
        <dbReference type="EMBL" id="MBI2096542.1"/>
    </source>
</evidence>
<reference evidence="1" key="1">
    <citation type="submission" date="2020-07" db="EMBL/GenBank/DDBJ databases">
        <title>Huge and variable diversity of episymbiotic CPR bacteria and DPANN archaea in groundwater ecosystems.</title>
        <authorList>
            <person name="He C.Y."/>
            <person name="Keren R."/>
            <person name="Whittaker M."/>
            <person name="Farag I.F."/>
            <person name="Doudna J."/>
            <person name="Cate J.H.D."/>
            <person name="Banfield J.F."/>
        </authorList>
    </citation>
    <scope>NUCLEOTIDE SEQUENCE</scope>
    <source>
        <strain evidence="1">NC_groundwater_193_Ag_S-0.1um_51_7</strain>
    </source>
</reference>
<comment type="caution">
    <text evidence="1">The sequence shown here is derived from an EMBL/GenBank/DDBJ whole genome shotgun (WGS) entry which is preliminary data.</text>
</comment>
<dbReference type="InterPro" id="IPR011051">
    <property type="entry name" value="RmlC_Cupin_sf"/>
</dbReference>
<protein>
    <recommendedName>
        <fullName evidence="3">Cupin</fullName>
    </recommendedName>
</protein>
<accession>A0A931SCU3</accession>
<organism evidence="1 2">
    <name type="scientific">Candidatus Sungiibacteriota bacterium</name>
    <dbReference type="NCBI Taxonomy" id="2750080"/>
    <lineage>
        <taxon>Bacteria</taxon>
        <taxon>Candidatus Sungiibacteriota</taxon>
    </lineage>
</organism>
<evidence type="ECO:0008006" key="3">
    <source>
        <dbReference type="Google" id="ProtNLM"/>
    </source>
</evidence>
<dbReference type="SUPFAM" id="SSF51182">
    <property type="entry name" value="RmlC-like cupins"/>
    <property type="match status" value="1"/>
</dbReference>
<proteinExistence type="predicted"/>
<sequence>MDYKVVKDTRLVEAFAELGANIKKSSLQSGSWDGPYAVAAIVIDHVRPDAEVHEKASDVWVVLKGNGVFILGGALKDEKRTGDNELTGTAVEGGECFEVGAGDVIDILPGVPHQVDALKGRLELLIIKVAQ</sequence>
<dbReference type="Gene3D" id="2.60.120.10">
    <property type="entry name" value="Jelly Rolls"/>
    <property type="match status" value="1"/>
</dbReference>
<gene>
    <name evidence="1" type="ORF">HYT40_00040</name>
</gene>
<dbReference type="Proteomes" id="UP000724148">
    <property type="component" value="Unassembled WGS sequence"/>
</dbReference>
<dbReference type="InterPro" id="IPR014710">
    <property type="entry name" value="RmlC-like_jellyroll"/>
</dbReference>
<evidence type="ECO:0000313" key="2">
    <source>
        <dbReference type="Proteomes" id="UP000724148"/>
    </source>
</evidence>